<sequence>MAAKIKGNALLEHVDAVKKGKRAFEDAFQGVSRMILDAGIQKITVKGKSTYQFNLFSQGKKHLVGMYDEINAFVSFVKDASEGGSSREMAFVLVGEPGNGKTFFVDYLCDRYREFLSIPDNQ</sequence>
<dbReference type="GO" id="GO:0004672">
    <property type="term" value="F:protein kinase activity"/>
    <property type="evidence" value="ECO:0007669"/>
    <property type="project" value="TreeGrafter"/>
</dbReference>
<feature type="non-terminal residue" evidence="1">
    <location>
        <position position="122"/>
    </location>
</feature>
<name>A0A931CUS4_9BACT</name>
<accession>A0A931CUS4</accession>
<comment type="caution">
    <text evidence="1">The sequence shown here is derived from an EMBL/GenBank/DDBJ whole genome shotgun (WGS) entry which is preliminary data.</text>
</comment>
<dbReference type="AlphaFoldDB" id="A0A931CUS4"/>
<dbReference type="PANTHER" id="PTHR30267">
    <property type="entry name" value="PROTEIN KINASE PRKA"/>
    <property type="match status" value="1"/>
</dbReference>
<proteinExistence type="predicted"/>
<reference evidence="1" key="1">
    <citation type="submission" date="2020-07" db="EMBL/GenBank/DDBJ databases">
        <title>Severe corrosion of carbon steel in oil field produced water can be linked to methanogenic archaea containing a special type of NiFe hydrogenase.</title>
        <authorList>
            <person name="Lahme S."/>
            <person name="Mand J."/>
            <person name="Longwell J."/>
            <person name="Smith R."/>
            <person name="Enning D."/>
        </authorList>
    </citation>
    <scope>NUCLEOTIDE SEQUENCE</scope>
    <source>
        <strain evidence="1">MIC098Bin6</strain>
    </source>
</reference>
<keyword evidence="1" id="KW-0808">Transferase</keyword>
<evidence type="ECO:0000313" key="2">
    <source>
        <dbReference type="Proteomes" id="UP000706172"/>
    </source>
</evidence>
<evidence type="ECO:0000313" key="1">
    <source>
        <dbReference type="EMBL" id="MBG0779435.1"/>
    </source>
</evidence>
<keyword evidence="1" id="KW-0418">Kinase</keyword>
<gene>
    <name evidence="1" type="ORF">H0S81_05865</name>
</gene>
<dbReference type="EMBL" id="JACCQK010000313">
    <property type="protein sequence ID" value="MBG0779435.1"/>
    <property type="molecule type" value="Genomic_DNA"/>
</dbReference>
<protein>
    <submittedName>
        <fullName evidence="1">Serine protein kinase PrkA</fullName>
    </submittedName>
</protein>
<dbReference type="Proteomes" id="UP000706172">
    <property type="component" value="Unassembled WGS sequence"/>
</dbReference>
<dbReference type="InterPro" id="IPR027417">
    <property type="entry name" value="P-loop_NTPase"/>
</dbReference>
<organism evidence="1 2">
    <name type="scientific">Desulfotignum balticum</name>
    <dbReference type="NCBI Taxonomy" id="115781"/>
    <lineage>
        <taxon>Bacteria</taxon>
        <taxon>Pseudomonadati</taxon>
        <taxon>Thermodesulfobacteriota</taxon>
        <taxon>Desulfobacteria</taxon>
        <taxon>Desulfobacterales</taxon>
        <taxon>Desulfobacteraceae</taxon>
        <taxon>Desulfotignum</taxon>
    </lineage>
</organism>
<dbReference type="SUPFAM" id="SSF52540">
    <property type="entry name" value="P-loop containing nucleoside triphosphate hydrolases"/>
    <property type="match status" value="1"/>
</dbReference>
<dbReference type="PANTHER" id="PTHR30267:SF2">
    <property type="entry name" value="PROTEIN PRKA"/>
    <property type="match status" value="1"/>
</dbReference>